<name>A0A7S0VQS9_9CRYP</name>
<dbReference type="PROSITE" id="PS50297">
    <property type="entry name" value="ANK_REP_REGION"/>
    <property type="match status" value="2"/>
</dbReference>
<keyword evidence="2 3" id="KW-0040">ANK repeat</keyword>
<dbReference type="Pfam" id="PF12796">
    <property type="entry name" value="Ank_2"/>
    <property type="match status" value="1"/>
</dbReference>
<gene>
    <name evidence="5" type="ORF">HTEP1355_LOCUS9478</name>
</gene>
<dbReference type="SMART" id="SM00248">
    <property type="entry name" value="ANK"/>
    <property type="match status" value="2"/>
</dbReference>
<dbReference type="SUPFAM" id="SSF48403">
    <property type="entry name" value="Ankyrin repeat"/>
    <property type="match status" value="1"/>
</dbReference>
<keyword evidence="4" id="KW-0732">Signal</keyword>
<dbReference type="InterPro" id="IPR002110">
    <property type="entry name" value="Ankyrin_rpt"/>
</dbReference>
<evidence type="ECO:0000256" key="4">
    <source>
        <dbReference type="SAM" id="SignalP"/>
    </source>
</evidence>
<keyword evidence="1" id="KW-0677">Repeat</keyword>
<dbReference type="AlphaFoldDB" id="A0A7S0VQS9"/>
<evidence type="ECO:0000313" key="5">
    <source>
        <dbReference type="EMBL" id="CAD8795838.1"/>
    </source>
</evidence>
<feature type="repeat" description="ANK" evidence="3">
    <location>
        <begin position="131"/>
        <end position="159"/>
    </location>
</feature>
<organism evidence="5">
    <name type="scientific">Hemiselmis tepida</name>
    <dbReference type="NCBI Taxonomy" id="464990"/>
    <lineage>
        <taxon>Eukaryota</taxon>
        <taxon>Cryptophyceae</taxon>
        <taxon>Cryptomonadales</taxon>
        <taxon>Hemiselmidaceae</taxon>
        <taxon>Hemiselmis</taxon>
    </lineage>
</organism>
<dbReference type="PANTHER" id="PTHR24171:SF9">
    <property type="entry name" value="ANKYRIN REPEAT DOMAIN-CONTAINING PROTEIN 39"/>
    <property type="match status" value="1"/>
</dbReference>
<feature type="signal peptide" evidence="4">
    <location>
        <begin position="1"/>
        <end position="21"/>
    </location>
</feature>
<feature type="chain" id="PRO_5031259902" evidence="4">
    <location>
        <begin position="22"/>
        <end position="245"/>
    </location>
</feature>
<accession>A0A7S0VQS9</accession>
<dbReference type="PANTHER" id="PTHR24171">
    <property type="entry name" value="ANKYRIN REPEAT DOMAIN-CONTAINING PROTEIN 39-RELATED"/>
    <property type="match status" value="1"/>
</dbReference>
<protein>
    <submittedName>
        <fullName evidence="5">Uncharacterized protein</fullName>
    </submittedName>
</protein>
<evidence type="ECO:0000256" key="3">
    <source>
        <dbReference type="PROSITE-ProRule" id="PRU00023"/>
    </source>
</evidence>
<dbReference type="Gene3D" id="1.25.40.20">
    <property type="entry name" value="Ankyrin repeat-containing domain"/>
    <property type="match status" value="1"/>
</dbReference>
<proteinExistence type="predicted"/>
<feature type="repeat" description="ANK" evidence="3">
    <location>
        <begin position="160"/>
        <end position="192"/>
    </location>
</feature>
<dbReference type="PROSITE" id="PS50088">
    <property type="entry name" value="ANK_REPEAT"/>
    <property type="match status" value="2"/>
</dbReference>
<sequence>MSLSIALRTLLSACVWSAAAASAPAGTGGSTWSPSFALVDERSTLGSGATLGLRGGAEVAQPGHGIERTPSMCPMKRANSFGELTTDLYQEVVQDLWRACKRGDDRTALSCIKQGAWANHLQGSTALQLGPLHLAAAEGHSDLIAKLVARGADVNIINRHGFTPLHLAAQKGHTKAVHALVRLGADWGAQDRLGDTAEDKADLAGHGEISTFLEQVRLVDSHSLQGVNNGFRHLQHPVARGSRLQ</sequence>
<dbReference type="EMBL" id="HBFN01016294">
    <property type="protein sequence ID" value="CAD8795838.1"/>
    <property type="molecule type" value="Transcribed_RNA"/>
</dbReference>
<evidence type="ECO:0000256" key="1">
    <source>
        <dbReference type="ARBA" id="ARBA00022737"/>
    </source>
</evidence>
<reference evidence="5" key="1">
    <citation type="submission" date="2021-01" db="EMBL/GenBank/DDBJ databases">
        <authorList>
            <person name="Corre E."/>
            <person name="Pelletier E."/>
            <person name="Niang G."/>
            <person name="Scheremetjew M."/>
            <person name="Finn R."/>
            <person name="Kale V."/>
            <person name="Holt S."/>
            <person name="Cochrane G."/>
            <person name="Meng A."/>
            <person name="Brown T."/>
            <person name="Cohen L."/>
        </authorList>
    </citation>
    <scope>NUCLEOTIDE SEQUENCE</scope>
    <source>
        <strain evidence="5">CCMP443</strain>
    </source>
</reference>
<evidence type="ECO:0000256" key="2">
    <source>
        <dbReference type="ARBA" id="ARBA00023043"/>
    </source>
</evidence>
<dbReference type="InterPro" id="IPR036770">
    <property type="entry name" value="Ankyrin_rpt-contain_sf"/>
</dbReference>